<dbReference type="AlphaFoldDB" id="A0A814EIK5"/>
<dbReference type="Proteomes" id="UP000663852">
    <property type="component" value="Unassembled WGS sequence"/>
</dbReference>
<name>A0A814EIK5_ADIRI</name>
<accession>A0A814EIK5</accession>
<proteinExistence type="predicted"/>
<comment type="caution">
    <text evidence="1">The sequence shown here is derived from an EMBL/GenBank/DDBJ whole genome shotgun (WGS) entry which is preliminary data.</text>
</comment>
<organism evidence="1 2">
    <name type="scientific">Adineta ricciae</name>
    <name type="common">Rotifer</name>
    <dbReference type="NCBI Taxonomy" id="249248"/>
    <lineage>
        <taxon>Eukaryota</taxon>
        <taxon>Metazoa</taxon>
        <taxon>Spiralia</taxon>
        <taxon>Gnathifera</taxon>
        <taxon>Rotifera</taxon>
        <taxon>Eurotatoria</taxon>
        <taxon>Bdelloidea</taxon>
        <taxon>Adinetida</taxon>
        <taxon>Adinetidae</taxon>
        <taxon>Adineta</taxon>
    </lineage>
</organism>
<evidence type="ECO:0000313" key="2">
    <source>
        <dbReference type="Proteomes" id="UP000663852"/>
    </source>
</evidence>
<protein>
    <submittedName>
        <fullName evidence="1">Uncharacterized protein</fullName>
    </submittedName>
</protein>
<sequence>MDETTFYAKLGKAEVSLKERHFIECEKFLSELIESDFHPEQAKFKVLLLHERVIVNYKLQHFDLVIQDAVKLREMGSAINWDDEIFFMEQQAIANVAIDQVVKQLEETKSNTLFIESIIQILYAINPKKIFNSFRATDGVVQYARQTKGLWKVMNKM</sequence>
<gene>
    <name evidence="1" type="ORF">EDS130_LOCUS13162</name>
</gene>
<evidence type="ECO:0000313" key="1">
    <source>
        <dbReference type="EMBL" id="CAF0966805.1"/>
    </source>
</evidence>
<dbReference type="EMBL" id="CAJNOJ010000051">
    <property type="protein sequence ID" value="CAF0966805.1"/>
    <property type="molecule type" value="Genomic_DNA"/>
</dbReference>
<dbReference type="OrthoDB" id="10391636at2759"/>
<reference evidence="1" key="1">
    <citation type="submission" date="2021-02" db="EMBL/GenBank/DDBJ databases">
        <authorList>
            <person name="Nowell W R."/>
        </authorList>
    </citation>
    <scope>NUCLEOTIDE SEQUENCE</scope>
</reference>